<dbReference type="STRING" id="49186.SAMN05421647_102483"/>
<dbReference type="SUPFAM" id="SSF75169">
    <property type="entry name" value="DsrEFH-like"/>
    <property type="match status" value="1"/>
</dbReference>
<name>A0A1N6QG83_9GAMM</name>
<dbReference type="InterPro" id="IPR027396">
    <property type="entry name" value="DsrEFH-like"/>
</dbReference>
<dbReference type="Gene3D" id="3.40.1260.10">
    <property type="entry name" value="DsrEFH-like"/>
    <property type="match status" value="1"/>
</dbReference>
<feature type="signal peptide" evidence="1">
    <location>
        <begin position="1"/>
        <end position="21"/>
    </location>
</feature>
<reference evidence="3" key="1">
    <citation type="submission" date="2017-01" db="EMBL/GenBank/DDBJ databases">
        <authorList>
            <person name="Varghese N."/>
            <person name="Submissions S."/>
        </authorList>
    </citation>
    <scope>NUCLEOTIDE SEQUENCE [LARGE SCALE GENOMIC DNA]</scope>
    <source>
        <strain evidence="3">DSM 7027</strain>
    </source>
</reference>
<gene>
    <name evidence="2" type="ORF">SAMN05421647_102483</name>
</gene>
<protein>
    <submittedName>
        <fullName evidence="2">DsrE/DsrF-like family protein</fullName>
    </submittedName>
</protein>
<feature type="chain" id="PRO_5012817136" evidence="1">
    <location>
        <begin position="22"/>
        <end position="141"/>
    </location>
</feature>
<dbReference type="EMBL" id="FTMN01000002">
    <property type="protein sequence ID" value="SIQ15570.1"/>
    <property type="molecule type" value="Genomic_DNA"/>
</dbReference>
<keyword evidence="3" id="KW-1185">Reference proteome</keyword>
<dbReference type="AlphaFoldDB" id="A0A1N6QG83"/>
<evidence type="ECO:0000313" key="3">
    <source>
        <dbReference type="Proteomes" id="UP000186895"/>
    </source>
</evidence>
<accession>A0A1N6QG83</accession>
<dbReference type="RefSeq" id="WP_076461977.1">
    <property type="nucleotide sequence ID" value="NZ_FTMN01000002.1"/>
</dbReference>
<sequence length="141" mass="15092">MKKLFLTLGLCSALMTTATQAENVDQALVIVNSGSLQTQGMAMVLANAMQAKGTQVDVLLCDQAGDLALKSTRSSELKPRNVTPEQLMGKLQQGGAQVSVCALYLPNSQHTQNDLRAGINVAKPPAIADQMLDSNRRIYSF</sequence>
<proteinExistence type="predicted"/>
<dbReference type="eggNOG" id="COG2044">
    <property type="taxonomic scope" value="Bacteria"/>
</dbReference>
<dbReference type="Proteomes" id="UP000186895">
    <property type="component" value="Unassembled WGS sequence"/>
</dbReference>
<organism evidence="2 3">
    <name type="scientific">Marinobacterium stanieri</name>
    <dbReference type="NCBI Taxonomy" id="49186"/>
    <lineage>
        <taxon>Bacteria</taxon>
        <taxon>Pseudomonadati</taxon>
        <taxon>Pseudomonadota</taxon>
        <taxon>Gammaproteobacteria</taxon>
        <taxon>Oceanospirillales</taxon>
        <taxon>Oceanospirillaceae</taxon>
        <taxon>Marinobacterium</taxon>
    </lineage>
</organism>
<evidence type="ECO:0000313" key="2">
    <source>
        <dbReference type="EMBL" id="SIQ15570.1"/>
    </source>
</evidence>
<keyword evidence="1" id="KW-0732">Signal</keyword>
<evidence type="ECO:0000256" key="1">
    <source>
        <dbReference type="SAM" id="SignalP"/>
    </source>
</evidence>